<organism evidence="1 2">
    <name type="scientific">Clostridium botulinum</name>
    <dbReference type="NCBI Taxonomy" id="1491"/>
    <lineage>
        <taxon>Bacteria</taxon>
        <taxon>Bacillati</taxon>
        <taxon>Bacillota</taxon>
        <taxon>Clostridia</taxon>
        <taxon>Eubacteriales</taxon>
        <taxon>Clostridiaceae</taxon>
        <taxon>Clostridium</taxon>
    </lineage>
</organism>
<reference evidence="1 2" key="1">
    <citation type="submission" date="2019-04" db="EMBL/GenBank/DDBJ databases">
        <title>Genome sequencing of Clostridium botulinum Groups I-IV and Clostridium butyricum.</title>
        <authorList>
            <person name="Brunt J."/>
            <person name="Van Vliet A.H.M."/>
            <person name="Stringer S.C."/>
            <person name="Carter A.T."/>
            <person name="Peck M.W."/>
        </authorList>
    </citation>
    <scope>NUCLEOTIDE SEQUENCE [LARGE SCALE GENOMIC DNA]</scope>
    <source>
        <strain evidence="1 2">IFR 18/054</strain>
    </source>
</reference>
<name>A0A6B4JXJ0_CLOBO</name>
<protein>
    <recommendedName>
        <fullName evidence="3">Lipoprotein</fullName>
    </recommendedName>
</protein>
<sequence length="133" mass="15587">MKKKKFFKLVLLCLSIIMCLGVFVCYDSIQELGSRQSKEEQESERSETIKKGMYYISQQEVKKKLKAPSTAEFPVYEESFMEKIDEKHYKISAYFDAQNGFGAKIRGYYNCDAEYKPNSSMSYYINNIQINEN</sequence>
<evidence type="ECO:0000313" key="1">
    <source>
        <dbReference type="EMBL" id="NFF01527.1"/>
    </source>
</evidence>
<comment type="caution">
    <text evidence="1">The sequence shown here is derived from an EMBL/GenBank/DDBJ whole genome shotgun (WGS) entry which is preliminary data.</text>
</comment>
<accession>A0A6B4JXJ0</accession>
<evidence type="ECO:0008006" key="3">
    <source>
        <dbReference type="Google" id="ProtNLM"/>
    </source>
</evidence>
<evidence type="ECO:0000313" key="2">
    <source>
        <dbReference type="Proteomes" id="UP000472521"/>
    </source>
</evidence>
<dbReference type="AlphaFoldDB" id="A0A6B4JXJ0"/>
<dbReference type="EMBL" id="SWND01000003">
    <property type="protein sequence ID" value="NFF01527.1"/>
    <property type="molecule type" value="Genomic_DNA"/>
</dbReference>
<dbReference type="Proteomes" id="UP000472521">
    <property type="component" value="Unassembled WGS sequence"/>
</dbReference>
<gene>
    <name evidence="1" type="ORF">FCV25_06995</name>
</gene>
<proteinExistence type="predicted"/>